<protein>
    <submittedName>
        <fullName evidence="1">Uncharacterized protein</fullName>
    </submittedName>
</protein>
<evidence type="ECO:0000313" key="1">
    <source>
        <dbReference type="EMBL" id="KFM65112.1"/>
    </source>
</evidence>
<proteinExistence type="predicted"/>
<evidence type="ECO:0000313" key="2">
    <source>
        <dbReference type="Proteomes" id="UP000054359"/>
    </source>
</evidence>
<feature type="non-terminal residue" evidence="1">
    <location>
        <position position="60"/>
    </location>
</feature>
<accession>A0A087TJ23</accession>
<dbReference type="AlphaFoldDB" id="A0A087TJ23"/>
<dbReference type="EMBL" id="KK115429">
    <property type="protein sequence ID" value="KFM65112.1"/>
    <property type="molecule type" value="Genomic_DNA"/>
</dbReference>
<reference evidence="1 2" key="1">
    <citation type="submission" date="2013-11" db="EMBL/GenBank/DDBJ databases">
        <title>Genome sequencing of Stegodyphus mimosarum.</title>
        <authorList>
            <person name="Bechsgaard J."/>
        </authorList>
    </citation>
    <scope>NUCLEOTIDE SEQUENCE [LARGE SCALE GENOMIC DNA]</scope>
</reference>
<sequence length="60" mass="7380">MYLSLIFDIDFFKIFYFLMCTLKFPIQKSFQIFFFKSLLVLIFENKELQIYSICKMISIK</sequence>
<keyword evidence="2" id="KW-1185">Reference proteome</keyword>
<name>A0A087TJ23_STEMI</name>
<gene>
    <name evidence="1" type="ORF">X975_10093</name>
</gene>
<organism evidence="1 2">
    <name type="scientific">Stegodyphus mimosarum</name>
    <name type="common">African social velvet spider</name>
    <dbReference type="NCBI Taxonomy" id="407821"/>
    <lineage>
        <taxon>Eukaryota</taxon>
        <taxon>Metazoa</taxon>
        <taxon>Ecdysozoa</taxon>
        <taxon>Arthropoda</taxon>
        <taxon>Chelicerata</taxon>
        <taxon>Arachnida</taxon>
        <taxon>Araneae</taxon>
        <taxon>Araneomorphae</taxon>
        <taxon>Entelegynae</taxon>
        <taxon>Eresoidea</taxon>
        <taxon>Eresidae</taxon>
        <taxon>Stegodyphus</taxon>
    </lineage>
</organism>
<dbReference type="Proteomes" id="UP000054359">
    <property type="component" value="Unassembled WGS sequence"/>
</dbReference>